<dbReference type="Proteomes" id="UP000075230">
    <property type="component" value="Unassembled WGS sequence"/>
</dbReference>
<comment type="caution">
    <text evidence="1">The sequence shown here is derived from an EMBL/GenBank/DDBJ whole genome shotgun (WGS) entry which is preliminary data.</text>
</comment>
<evidence type="ECO:0000313" key="1">
    <source>
        <dbReference type="EMBL" id="GAT25223.1"/>
    </source>
</evidence>
<sequence>MKRNNVKRRWLQKPRPNRWNQMRHRLCSRPDKVTYASPATPAGPTHNLALYDVWPMERRDLCPRGGLIHSLDLATIITLNNTVVNRSLPSEQEISLSGAGAFNGGVLSDLSHSA</sequence>
<reference evidence="2" key="2">
    <citation type="submission" date="2016-02" db="EMBL/GenBank/DDBJ databases">
        <title>Genome sequencing of Aspergillus luchuensis NBRC 4314.</title>
        <authorList>
            <person name="Yamada O."/>
        </authorList>
    </citation>
    <scope>NUCLEOTIDE SEQUENCE [LARGE SCALE GENOMIC DNA]</scope>
    <source>
        <strain evidence="2">RIB 2604</strain>
    </source>
</reference>
<protein>
    <submittedName>
        <fullName evidence="1">Glycine cleavage system T protein</fullName>
    </submittedName>
</protein>
<accession>A0A146FIS9</accession>
<dbReference type="AlphaFoldDB" id="A0A146FIS9"/>
<reference evidence="1 2" key="1">
    <citation type="journal article" date="2016" name="DNA Res.">
        <title>Genome sequence of Aspergillus luchuensis NBRC 4314.</title>
        <authorList>
            <person name="Yamada O."/>
            <person name="Machida M."/>
            <person name="Hosoyama A."/>
            <person name="Goto M."/>
            <person name="Takahashi T."/>
            <person name="Futagami T."/>
            <person name="Yamagata Y."/>
            <person name="Takeuchi M."/>
            <person name="Kobayashi T."/>
            <person name="Koike H."/>
            <person name="Abe K."/>
            <person name="Asai K."/>
            <person name="Arita M."/>
            <person name="Fujita N."/>
            <person name="Fukuda K."/>
            <person name="Higa K."/>
            <person name="Horikawa H."/>
            <person name="Ishikawa T."/>
            <person name="Jinno K."/>
            <person name="Kato Y."/>
            <person name="Kirimura K."/>
            <person name="Mizutani O."/>
            <person name="Nakasone K."/>
            <person name="Sano M."/>
            <person name="Shiraishi Y."/>
            <person name="Tsukahara M."/>
            <person name="Gomi K."/>
        </authorList>
    </citation>
    <scope>NUCLEOTIDE SEQUENCE [LARGE SCALE GENOMIC DNA]</scope>
    <source>
        <strain evidence="1 2">RIB 2604</strain>
    </source>
</reference>
<evidence type="ECO:0000313" key="2">
    <source>
        <dbReference type="Proteomes" id="UP000075230"/>
    </source>
</evidence>
<dbReference type="EMBL" id="BCWF01000019">
    <property type="protein sequence ID" value="GAT25223.1"/>
    <property type="molecule type" value="Genomic_DNA"/>
</dbReference>
<organism evidence="1 2">
    <name type="scientific">Aspergillus kawachii</name>
    <name type="common">White koji mold</name>
    <name type="synonym">Aspergillus awamori var. kawachi</name>
    <dbReference type="NCBI Taxonomy" id="1069201"/>
    <lineage>
        <taxon>Eukaryota</taxon>
        <taxon>Fungi</taxon>
        <taxon>Dikarya</taxon>
        <taxon>Ascomycota</taxon>
        <taxon>Pezizomycotina</taxon>
        <taxon>Eurotiomycetes</taxon>
        <taxon>Eurotiomycetidae</taxon>
        <taxon>Eurotiales</taxon>
        <taxon>Aspergillaceae</taxon>
        <taxon>Aspergillus</taxon>
        <taxon>Aspergillus subgen. Circumdati</taxon>
    </lineage>
</organism>
<proteinExistence type="predicted"/>
<name>A0A146FIS9_ASPKA</name>
<gene>
    <name evidence="1" type="ORF">RIB2604_01901760</name>
</gene>